<feature type="transmembrane region" description="Helical" evidence="5">
    <location>
        <begin position="170"/>
        <end position="190"/>
    </location>
</feature>
<feature type="transmembrane region" description="Helical" evidence="5">
    <location>
        <begin position="39"/>
        <end position="61"/>
    </location>
</feature>
<dbReference type="InterPro" id="IPR004710">
    <property type="entry name" value="Bilac:Na_transpt"/>
</dbReference>
<dbReference type="PANTHER" id="PTHR10361:SF28">
    <property type="entry name" value="P3 PROTEIN-RELATED"/>
    <property type="match status" value="1"/>
</dbReference>
<evidence type="ECO:0000256" key="1">
    <source>
        <dbReference type="ARBA" id="ARBA00004141"/>
    </source>
</evidence>
<dbReference type="RefSeq" id="WP_344964618.1">
    <property type="nucleotide sequence ID" value="NZ_BAABDS010000030.1"/>
</dbReference>
<keyword evidence="3 5" id="KW-1133">Transmembrane helix</keyword>
<feature type="transmembrane region" description="Helical" evidence="5">
    <location>
        <begin position="138"/>
        <end position="158"/>
    </location>
</feature>
<proteinExistence type="predicted"/>
<comment type="subcellular location">
    <subcellularLocation>
        <location evidence="1">Membrane</location>
        <topology evidence="1">Multi-pass membrane protein</topology>
    </subcellularLocation>
</comment>
<dbReference type="Pfam" id="PF01758">
    <property type="entry name" value="SBF"/>
    <property type="match status" value="1"/>
</dbReference>
<accession>A0ABP7DYY3</accession>
<dbReference type="InterPro" id="IPR038770">
    <property type="entry name" value="Na+/solute_symporter_sf"/>
</dbReference>
<evidence type="ECO:0000256" key="2">
    <source>
        <dbReference type="ARBA" id="ARBA00022692"/>
    </source>
</evidence>
<evidence type="ECO:0000313" key="6">
    <source>
        <dbReference type="EMBL" id="GAA3712134.1"/>
    </source>
</evidence>
<evidence type="ECO:0000313" key="7">
    <source>
        <dbReference type="Proteomes" id="UP001501479"/>
    </source>
</evidence>
<keyword evidence="4 5" id="KW-0472">Membrane</keyword>
<organism evidence="6 7">
    <name type="scientific">Oceanisphaera sediminis</name>
    <dbReference type="NCBI Taxonomy" id="981381"/>
    <lineage>
        <taxon>Bacteria</taxon>
        <taxon>Pseudomonadati</taxon>
        <taxon>Pseudomonadota</taxon>
        <taxon>Gammaproteobacteria</taxon>
        <taxon>Aeromonadales</taxon>
        <taxon>Aeromonadaceae</taxon>
        <taxon>Oceanisphaera</taxon>
    </lineage>
</organism>
<feature type="transmembrane region" description="Helical" evidence="5">
    <location>
        <begin position="6"/>
        <end position="27"/>
    </location>
</feature>
<evidence type="ECO:0000256" key="5">
    <source>
        <dbReference type="SAM" id="Phobius"/>
    </source>
</evidence>
<feature type="transmembrane region" description="Helical" evidence="5">
    <location>
        <begin position="231"/>
        <end position="252"/>
    </location>
</feature>
<name>A0ABP7DYY3_9GAMM</name>
<dbReference type="PANTHER" id="PTHR10361">
    <property type="entry name" value="SODIUM-BILE ACID COTRANSPORTER"/>
    <property type="match status" value="1"/>
</dbReference>
<comment type="caution">
    <text evidence="6">The sequence shown here is derived from an EMBL/GenBank/DDBJ whole genome shotgun (WGS) entry which is preliminary data.</text>
</comment>
<protein>
    <submittedName>
        <fullName evidence="6">Bile acid:sodium symporter family protein</fullName>
    </submittedName>
</protein>
<keyword evidence="7" id="KW-1185">Reference proteome</keyword>
<keyword evidence="2 5" id="KW-0812">Transmembrane</keyword>
<gene>
    <name evidence="6" type="ORF">GCM10022421_19410</name>
</gene>
<feature type="transmembrane region" description="Helical" evidence="5">
    <location>
        <begin position="67"/>
        <end position="89"/>
    </location>
</feature>
<reference evidence="7" key="1">
    <citation type="journal article" date="2019" name="Int. J. Syst. Evol. Microbiol.">
        <title>The Global Catalogue of Microorganisms (GCM) 10K type strain sequencing project: providing services to taxonomists for standard genome sequencing and annotation.</title>
        <authorList>
            <consortium name="The Broad Institute Genomics Platform"/>
            <consortium name="The Broad Institute Genome Sequencing Center for Infectious Disease"/>
            <person name="Wu L."/>
            <person name="Ma J."/>
        </authorList>
    </citation>
    <scope>NUCLEOTIDE SEQUENCE [LARGE SCALE GENOMIC DNA]</scope>
    <source>
        <strain evidence="7">JCM 17329</strain>
    </source>
</reference>
<feature type="transmembrane region" description="Helical" evidence="5">
    <location>
        <begin position="196"/>
        <end position="219"/>
    </location>
</feature>
<feature type="transmembrane region" description="Helical" evidence="5">
    <location>
        <begin position="258"/>
        <end position="279"/>
    </location>
</feature>
<dbReference type="InterPro" id="IPR002657">
    <property type="entry name" value="BilAc:Na_symport/Acr3"/>
</dbReference>
<feature type="transmembrane region" description="Helical" evidence="5">
    <location>
        <begin position="96"/>
        <end position="118"/>
    </location>
</feature>
<dbReference type="EMBL" id="BAABDS010000030">
    <property type="protein sequence ID" value="GAA3712134.1"/>
    <property type="molecule type" value="Genomic_DNA"/>
</dbReference>
<dbReference type="Gene3D" id="1.20.1530.20">
    <property type="match status" value="1"/>
</dbReference>
<evidence type="ECO:0000256" key="4">
    <source>
        <dbReference type="ARBA" id="ARBA00023136"/>
    </source>
</evidence>
<evidence type="ECO:0000256" key="3">
    <source>
        <dbReference type="ARBA" id="ARBA00022989"/>
    </source>
</evidence>
<dbReference type="Proteomes" id="UP001501479">
    <property type="component" value="Unassembled WGS sequence"/>
</dbReference>
<sequence>MAPVLTILLPLMLALMTLVMGMTLETHHFSRLRQKPRPLILGLAMQWGLLPLLAWLLIVALDLPTTTAAALILISAAPGGATSNMFSFLADGDTALSISLTACVGLLAPLWMPVAIMIQLPWLGIDNGTLALPLGPTMTQLALICIVPVVVGMMIRRYHRTWVDRHQPRLKQLVGFLFMLLLLALVARNLQQLPSLLGRSALAMLLLCALALSAGYLLARLARCPAASCRSLAFEVGIQNGAIAILVAYTQLGSDELAMMALLYGILMNLPALLLLAWFRSRTPAPLFSRQ</sequence>